<comment type="subunit">
    <text evidence="12">Forms a complex with SecD. Part of the essential Sec protein translocation apparatus which comprises SecA, SecYEG and auxiliary proteins SecDF. Other proteins may also be involved.</text>
</comment>
<evidence type="ECO:0000256" key="8">
    <source>
        <dbReference type="ARBA" id="ARBA00023136"/>
    </source>
</evidence>
<evidence type="ECO:0000256" key="12">
    <source>
        <dbReference type="HAMAP-Rule" id="MF_01464"/>
    </source>
</evidence>
<dbReference type="Pfam" id="PF02355">
    <property type="entry name" value="SecD_SecF_C"/>
    <property type="match status" value="1"/>
</dbReference>
<name>A0A3Q9HRU9_9FIRM</name>
<keyword evidence="5 12" id="KW-0653">Protein transport</keyword>
<comment type="function">
    <text evidence="9 12">Part of the Sec protein translocase complex. Interacts with the SecYEG preprotein conducting channel. SecDF uses the proton motive force (PMF) to complete protein translocation after the ATP-dependent function of SecA.</text>
</comment>
<evidence type="ECO:0000256" key="6">
    <source>
        <dbReference type="ARBA" id="ARBA00022989"/>
    </source>
</evidence>
<dbReference type="NCBIfam" id="TIGR00966">
    <property type="entry name" value="transloc_SecF"/>
    <property type="match status" value="1"/>
</dbReference>
<feature type="transmembrane region" description="Helical" evidence="12">
    <location>
        <begin position="151"/>
        <end position="174"/>
    </location>
</feature>
<dbReference type="GO" id="GO:0065002">
    <property type="term" value="P:intracellular protein transmembrane transport"/>
    <property type="evidence" value="ECO:0007669"/>
    <property type="project" value="UniProtKB-UniRule"/>
</dbReference>
<feature type="transmembrane region" description="Helical" evidence="12">
    <location>
        <begin position="257"/>
        <end position="280"/>
    </location>
</feature>
<evidence type="ECO:0000256" key="1">
    <source>
        <dbReference type="ARBA" id="ARBA00004651"/>
    </source>
</evidence>
<feature type="transmembrane region" description="Helical" evidence="12">
    <location>
        <begin position="180"/>
        <end position="202"/>
    </location>
</feature>
<dbReference type="GO" id="GO:0043952">
    <property type="term" value="P:protein transport by the Sec complex"/>
    <property type="evidence" value="ECO:0007669"/>
    <property type="project" value="UniProtKB-UniRule"/>
</dbReference>
<dbReference type="SUPFAM" id="SSF82866">
    <property type="entry name" value="Multidrug efflux transporter AcrB transmembrane domain"/>
    <property type="match status" value="1"/>
</dbReference>
<gene>
    <name evidence="12" type="primary">secF</name>
    <name evidence="14" type="ORF">BBF96_06680</name>
</gene>
<dbReference type="InterPro" id="IPR055344">
    <property type="entry name" value="SecD_SecF_C_bact"/>
</dbReference>
<evidence type="ECO:0000256" key="4">
    <source>
        <dbReference type="ARBA" id="ARBA00022692"/>
    </source>
</evidence>
<comment type="similarity">
    <text evidence="10">In the C-terminal section; belongs to the SecD/SecF family. SecF subfamily.</text>
</comment>
<evidence type="ECO:0000259" key="13">
    <source>
        <dbReference type="Pfam" id="PF02355"/>
    </source>
</evidence>
<comment type="similarity">
    <text evidence="12">Belongs to the SecD/SecF family. SecF subfamily.</text>
</comment>
<dbReference type="InterPro" id="IPR022645">
    <property type="entry name" value="SecD/SecF_bac"/>
</dbReference>
<feature type="domain" description="Protein export membrane protein SecD/SecF C-terminal" evidence="13">
    <location>
        <begin position="96"/>
        <end position="282"/>
    </location>
</feature>
<dbReference type="Gene3D" id="1.20.1640.10">
    <property type="entry name" value="Multidrug efflux transporter AcrB transmembrane domain"/>
    <property type="match status" value="1"/>
</dbReference>
<dbReference type="InterPro" id="IPR005665">
    <property type="entry name" value="SecF_bac"/>
</dbReference>
<feature type="transmembrane region" description="Helical" evidence="12">
    <location>
        <begin position="125"/>
        <end position="144"/>
    </location>
</feature>
<dbReference type="PANTHER" id="PTHR30081:SF8">
    <property type="entry name" value="PROTEIN TRANSLOCASE SUBUNIT SECF"/>
    <property type="match status" value="1"/>
</dbReference>
<keyword evidence="6 12" id="KW-1133">Transmembrane helix</keyword>
<keyword evidence="3 12" id="KW-1003">Cell membrane</keyword>
<evidence type="ECO:0000256" key="3">
    <source>
        <dbReference type="ARBA" id="ARBA00022475"/>
    </source>
</evidence>
<dbReference type="NCBIfam" id="TIGR00916">
    <property type="entry name" value="2A0604s01"/>
    <property type="match status" value="1"/>
</dbReference>
<comment type="similarity">
    <text evidence="11">In the N-terminal section; belongs to the SecD/SecF family. SecD subfamily.</text>
</comment>
<evidence type="ECO:0000256" key="11">
    <source>
        <dbReference type="ARBA" id="ARBA00061053"/>
    </source>
</evidence>
<feature type="transmembrane region" description="Helical" evidence="12">
    <location>
        <begin position="9"/>
        <end position="30"/>
    </location>
</feature>
<dbReference type="KEGG" id="aft:BBF96_06680"/>
<dbReference type="PANTHER" id="PTHR30081">
    <property type="entry name" value="PROTEIN-EXPORT MEMBRANE PROTEIN SEC"/>
    <property type="match status" value="1"/>
</dbReference>
<evidence type="ECO:0000256" key="7">
    <source>
        <dbReference type="ARBA" id="ARBA00023010"/>
    </source>
</evidence>
<dbReference type="OrthoDB" id="9805019at2"/>
<protein>
    <recommendedName>
        <fullName evidence="12">Protein-export membrane protein SecF</fullName>
    </recommendedName>
</protein>
<dbReference type="InterPro" id="IPR022646">
    <property type="entry name" value="SecD/SecF_CS"/>
</dbReference>
<feature type="transmembrane region" description="Helical" evidence="12">
    <location>
        <begin position="230"/>
        <end position="251"/>
    </location>
</feature>
<dbReference type="HAMAP" id="MF_01464_B">
    <property type="entry name" value="SecF_B"/>
    <property type="match status" value="1"/>
</dbReference>
<dbReference type="InterPro" id="IPR048634">
    <property type="entry name" value="SecD_SecF_C"/>
</dbReference>
<sequence length="290" mass="32426">MDFINKRRIWYTISLVVIGLGLISILFQGLNLGIDFVGGTIIEFKFNENTTVTTADIREILGQFGLEKTSSVVKTHNPEGFFIRTKELTPAEVLEIEKAIKAKYPEAERLKVEHVGPTIGKELRIKALLALLVASIAIVAYISLRFQFKYAIAAIVALLHDVAVVIGLFSIFRLEINTPFVAAILTIVGYSINDTIVIFDRIRENVKFMRKRPLEEICNKAIWDTLPRSINTSLTTLFTVLAILFFGGTSIKVFMQALLFGVLAGTYSSIFVAAPLLVTWKNWVVKGERI</sequence>
<proteinExistence type="inferred from homology"/>
<dbReference type="Proteomes" id="UP000267250">
    <property type="component" value="Chromosome"/>
</dbReference>
<keyword evidence="8 12" id="KW-0472">Membrane</keyword>
<dbReference type="Pfam" id="PF07549">
    <property type="entry name" value="Sec_GG"/>
    <property type="match status" value="1"/>
</dbReference>
<evidence type="ECO:0000313" key="15">
    <source>
        <dbReference type="Proteomes" id="UP000267250"/>
    </source>
</evidence>
<keyword evidence="15" id="KW-1185">Reference proteome</keyword>
<dbReference type="FunFam" id="1.20.1640.10:FF:000024">
    <property type="entry name" value="Multifunctional fusion protein"/>
    <property type="match status" value="1"/>
</dbReference>
<evidence type="ECO:0000313" key="14">
    <source>
        <dbReference type="EMBL" id="AZR73096.1"/>
    </source>
</evidence>
<evidence type="ECO:0000256" key="5">
    <source>
        <dbReference type="ARBA" id="ARBA00022927"/>
    </source>
</evidence>
<evidence type="ECO:0000256" key="9">
    <source>
        <dbReference type="ARBA" id="ARBA00059018"/>
    </source>
</evidence>
<dbReference type="EMBL" id="CP016379">
    <property type="protein sequence ID" value="AZR73096.1"/>
    <property type="molecule type" value="Genomic_DNA"/>
</dbReference>
<dbReference type="RefSeq" id="WP_127016429.1">
    <property type="nucleotide sequence ID" value="NZ_CP016379.1"/>
</dbReference>
<comment type="subcellular location">
    <subcellularLocation>
        <location evidence="1 12">Cell membrane</location>
        <topology evidence="1 12">Multi-pass membrane protein</topology>
    </subcellularLocation>
</comment>
<dbReference type="Gene3D" id="3.30.70.2040">
    <property type="match status" value="1"/>
</dbReference>
<keyword evidence="2 12" id="KW-0813">Transport</keyword>
<evidence type="ECO:0000256" key="2">
    <source>
        <dbReference type="ARBA" id="ARBA00022448"/>
    </source>
</evidence>
<dbReference type="PRINTS" id="PR01755">
    <property type="entry name" value="SECFTRNLCASE"/>
</dbReference>
<dbReference type="AlphaFoldDB" id="A0A3Q9HRU9"/>
<evidence type="ECO:0000256" key="10">
    <source>
        <dbReference type="ARBA" id="ARBA00060856"/>
    </source>
</evidence>
<keyword evidence="7 12" id="KW-0811">Translocation</keyword>
<keyword evidence="4 12" id="KW-0812">Transmembrane</keyword>
<reference evidence="14 15" key="1">
    <citation type="submission" date="2016-07" db="EMBL/GenBank/DDBJ databases">
        <title>Genome and transcriptome analysis of iron-reducing fermentative bacteria Anoxybacter fermentans.</title>
        <authorList>
            <person name="Zeng X."/>
            <person name="Shao Z."/>
        </authorList>
    </citation>
    <scope>NUCLEOTIDE SEQUENCE [LARGE SCALE GENOMIC DNA]</scope>
    <source>
        <strain evidence="14 15">DY22613</strain>
    </source>
</reference>
<organism evidence="14 15">
    <name type="scientific">Anoxybacter fermentans</name>
    <dbReference type="NCBI Taxonomy" id="1323375"/>
    <lineage>
        <taxon>Bacteria</taxon>
        <taxon>Bacillati</taxon>
        <taxon>Bacillota</taxon>
        <taxon>Clostridia</taxon>
        <taxon>Halanaerobiales</taxon>
        <taxon>Anoxybacter</taxon>
    </lineage>
</organism>
<dbReference type="GO" id="GO:0005886">
    <property type="term" value="C:plasma membrane"/>
    <property type="evidence" value="ECO:0007669"/>
    <property type="project" value="UniProtKB-SubCell"/>
</dbReference>
<accession>A0A3Q9HRU9</accession>
<dbReference type="GO" id="GO:0006605">
    <property type="term" value="P:protein targeting"/>
    <property type="evidence" value="ECO:0007669"/>
    <property type="project" value="UniProtKB-UniRule"/>
</dbReference>
<dbReference type="GO" id="GO:0015450">
    <property type="term" value="F:protein-transporting ATPase activity"/>
    <property type="evidence" value="ECO:0007669"/>
    <property type="project" value="InterPro"/>
</dbReference>
<dbReference type="InterPro" id="IPR022813">
    <property type="entry name" value="SecD/SecF_arch_bac"/>
</dbReference>